<comment type="caution">
    <text evidence="2">The sequence shown here is derived from an EMBL/GenBank/DDBJ whole genome shotgun (WGS) entry which is preliminary data.</text>
</comment>
<evidence type="ECO:0000313" key="3">
    <source>
        <dbReference type="Proteomes" id="UP000649617"/>
    </source>
</evidence>
<feature type="non-terminal residue" evidence="2">
    <location>
        <position position="1"/>
    </location>
</feature>
<dbReference type="InterPro" id="IPR041627">
    <property type="entry name" value="AAA_lid_6"/>
</dbReference>
<feature type="domain" description="CbbX AAA lid" evidence="1">
    <location>
        <begin position="3"/>
        <end position="41"/>
    </location>
</feature>
<dbReference type="Pfam" id="PF17866">
    <property type="entry name" value="AAA_lid_6"/>
    <property type="match status" value="1"/>
</dbReference>
<name>A0A812Y3I4_SYMPI</name>
<dbReference type="EMBL" id="CAJNIZ010047227">
    <property type="protein sequence ID" value="CAE7764420.1"/>
    <property type="molecule type" value="Genomic_DNA"/>
</dbReference>
<accession>A0A812Y3I4</accession>
<feature type="non-terminal residue" evidence="2">
    <location>
        <position position="174"/>
    </location>
</feature>
<keyword evidence="3" id="KW-1185">Reference proteome</keyword>
<dbReference type="OrthoDB" id="575at2759"/>
<dbReference type="AlphaFoldDB" id="A0A812Y3I4"/>
<sequence>ARGNGRAVRNVIEAAIRRMARRLYRSNAEKEEYSKLAPEDFADVLEKNLQTLFAVPCGPRGALSKISKLASADVKKFQFFAELAKELQGGKKEITTRLHRTTSQIAVASQLRNVSGETRKHLEVCQAKQEDARTRIIHRLELYCAEGGMLDVAAQDIRTTSDKKVIEKSSNLLK</sequence>
<protein>
    <recommendedName>
        <fullName evidence="1">CbbX AAA lid domain-containing protein</fullName>
    </recommendedName>
</protein>
<organism evidence="2 3">
    <name type="scientific">Symbiodinium pilosum</name>
    <name type="common">Dinoflagellate</name>
    <dbReference type="NCBI Taxonomy" id="2952"/>
    <lineage>
        <taxon>Eukaryota</taxon>
        <taxon>Sar</taxon>
        <taxon>Alveolata</taxon>
        <taxon>Dinophyceae</taxon>
        <taxon>Suessiales</taxon>
        <taxon>Symbiodiniaceae</taxon>
        <taxon>Symbiodinium</taxon>
    </lineage>
</organism>
<proteinExistence type="predicted"/>
<dbReference type="Gene3D" id="1.10.8.60">
    <property type="match status" value="1"/>
</dbReference>
<evidence type="ECO:0000259" key="1">
    <source>
        <dbReference type="Pfam" id="PF17866"/>
    </source>
</evidence>
<gene>
    <name evidence="2" type="ORF">SPIL2461_LOCUS22381</name>
</gene>
<evidence type="ECO:0000313" key="2">
    <source>
        <dbReference type="EMBL" id="CAE7764420.1"/>
    </source>
</evidence>
<reference evidence="2" key="1">
    <citation type="submission" date="2021-02" db="EMBL/GenBank/DDBJ databases">
        <authorList>
            <person name="Dougan E. K."/>
            <person name="Rhodes N."/>
            <person name="Thang M."/>
            <person name="Chan C."/>
        </authorList>
    </citation>
    <scope>NUCLEOTIDE SEQUENCE</scope>
</reference>
<dbReference type="Proteomes" id="UP000649617">
    <property type="component" value="Unassembled WGS sequence"/>
</dbReference>